<evidence type="ECO:0000256" key="3">
    <source>
        <dbReference type="SAM" id="MobiDB-lite"/>
    </source>
</evidence>
<dbReference type="Gene3D" id="1.10.287.470">
    <property type="entry name" value="Helix hairpin bin"/>
    <property type="match status" value="1"/>
</dbReference>
<dbReference type="KEGG" id="dhy:DESAM_22734"/>
<dbReference type="PATRIC" id="fig|1121451.3.peg.2945"/>
<dbReference type="Gene3D" id="2.40.50.100">
    <property type="match status" value="1"/>
</dbReference>
<feature type="domain" description="YbhG-like alpha-helical hairpin" evidence="4">
    <location>
        <begin position="84"/>
        <end position="199"/>
    </location>
</feature>
<sequence length="345" mass="38601">MKRFLTNITLFTVILISGLLLSGCVDEELKLWQGYVEGEFVYVSSPLGGQLDEISVKKGQTVSRGEPLFALEREFEKAGVDEASENLDKALNNLADKRKGRRPSEIASITARLKKAKAAEKLAAREYKRRADLYRSRTISEEERDKARTDYEQSTQQVHEISSELKTATLGSRSDEIKGAQSAVEAAKARLVQAKWNYDQKAQTAPRSGLVFDTIRYKGEWVPAGKPVLSILPPENRKVRFYVPETIVGSFHVGEELLLNYDGLADPVKIKLTYISPQAEFTPPVIYSSQSRAKLVFMLEAYPAQDQALLLKPGQPVDVSRSAEDFLSDNGFISRLKAYFRSNEG</sequence>
<evidence type="ECO:0000256" key="1">
    <source>
        <dbReference type="ARBA" id="ARBA00004196"/>
    </source>
</evidence>
<evidence type="ECO:0000256" key="2">
    <source>
        <dbReference type="ARBA" id="ARBA00023054"/>
    </source>
</evidence>
<dbReference type="EMBL" id="FO203522">
    <property type="protein sequence ID" value="CCO25001.1"/>
    <property type="molecule type" value="Genomic_DNA"/>
</dbReference>
<dbReference type="PROSITE" id="PS51257">
    <property type="entry name" value="PROKAR_LIPOPROTEIN"/>
    <property type="match status" value="1"/>
</dbReference>
<dbReference type="SUPFAM" id="SSF111369">
    <property type="entry name" value="HlyD-like secretion proteins"/>
    <property type="match status" value="1"/>
</dbReference>
<dbReference type="Pfam" id="PF25881">
    <property type="entry name" value="HH_YBHG"/>
    <property type="match status" value="1"/>
</dbReference>
<organism evidence="5 6">
    <name type="scientific">Maridesulfovibrio hydrothermalis AM13 = DSM 14728</name>
    <dbReference type="NCBI Taxonomy" id="1121451"/>
    <lineage>
        <taxon>Bacteria</taxon>
        <taxon>Pseudomonadati</taxon>
        <taxon>Thermodesulfobacteriota</taxon>
        <taxon>Desulfovibrionia</taxon>
        <taxon>Desulfovibrionales</taxon>
        <taxon>Desulfovibrionaceae</taxon>
        <taxon>Maridesulfovibrio</taxon>
    </lineage>
</organism>
<keyword evidence="2" id="KW-0175">Coiled coil</keyword>
<dbReference type="RefSeq" id="WP_015337599.1">
    <property type="nucleotide sequence ID" value="NC_020055.1"/>
</dbReference>
<gene>
    <name evidence="5" type="ORF">DESAM_22734</name>
</gene>
<evidence type="ECO:0000259" key="4">
    <source>
        <dbReference type="Pfam" id="PF25881"/>
    </source>
</evidence>
<dbReference type="InterPro" id="IPR059052">
    <property type="entry name" value="HH_YbhG-like"/>
</dbReference>
<dbReference type="Gene3D" id="2.40.30.170">
    <property type="match status" value="1"/>
</dbReference>
<feature type="compositionally biased region" description="Basic and acidic residues" evidence="3">
    <location>
        <begin position="140"/>
        <end position="151"/>
    </location>
</feature>
<dbReference type="PANTHER" id="PTHR32347:SF23">
    <property type="entry name" value="BLL5650 PROTEIN"/>
    <property type="match status" value="1"/>
</dbReference>
<dbReference type="HOGENOM" id="CLU_018816_6_5_7"/>
<evidence type="ECO:0000313" key="5">
    <source>
        <dbReference type="EMBL" id="CCO25001.1"/>
    </source>
</evidence>
<accession>L0RHF7</accession>
<protein>
    <submittedName>
        <fullName evidence="5">Secretion protein HlyD family protein</fullName>
    </submittedName>
</protein>
<dbReference type="OrthoDB" id="9778236at2"/>
<dbReference type="Proteomes" id="UP000010808">
    <property type="component" value="Chromosome"/>
</dbReference>
<dbReference type="AlphaFoldDB" id="L0RHF7"/>
<feature type="region of interest" description="Disordered" evidence="3">
    <location>
        <begin position="140"/>
        <end position="159"/>
    </location>
</feature>
<dbReference type="InterPro" id="IPR050465">
    <property type="entry name" value="UPF0194_transport"/>
</dbReference>
<comment type="subcellular location">
    <subcellularLocation>
        <location evidence="1">Cell envelope</location>
    </subcellularLocation>
</comment>
<reference evidence="5 6" key="1">
    <citation type="submission" date="2012-10" db="EMBL/GenBank/DDBJ databases">
        <authorList>
            <person name="Genoscope - CEA"/>
        </authorList>
    </citation>
    <scope>NUCLEOTIDE SEQUENCE [LARGE SCALE GENOMIC DNA]</scope>
    <source>
        <strain evidence="6">AM13 / DSM 14728</strain>
    </source>
</reference>
<proteinExistence type="predicted"/>
<dbReference type="GO" id="GO:0030313">
    <property type="term" value="C:cell envelope"/>
    <property type="evidence" value="ECO:0007669"/>
    <property type="project" value="UniProtKB-SubCell"/>
</dbReference>
<evidence type="ECO:0000313" key="6">
    <source>
        <dbReference type="Proteomes" id="UP000010808"/>
    </source>
</evidence>
<name>L0RHF7_9BACT</name>
<dbReference type="PANTHER" id="PTHR32347">
    <property type="entry name" value="EFFLUX SYSTEM COMPONENT YKNX-RELATED"/>
    <property type="match status" value="1"/>
</dbReference>
<dbReference type="eggNOG" id="COG1566">
    <property type="taxonomic scope" value="Bacteria"/>
</dbReference>
<dbReference type="STRING" id="1121451.DESAM_22734"/>
<keyword evidence="6" id="KW-1185">Reference proteome</keyword>